<dbReference type="InterPro" id="IPR049326">
    <property type="entry name" value="Rhodopsin_dom_fungi"/>
</dbReference>
<keyword evidence="1" id="KW-0812">Transmembrane</keyword>
<accession>A0A9P4MYR1</accession>
<organism evidence="3 4">
    <name type="scientific">Delitschia confertaspora ATCC 74209</name>
    <dbReference type="NCBI Taxonomy" id="1513339"/>
    <lineage>
        <taxon>Eukaryota</taxon>
        <taxon>Fungi</taxon>
        <taxon>Dikarya</taxon>
        <taxon>Ascomycota</taxon>
        <taxon>Pezizomycotina</taxon>
        <taxon>Dothideomycetes</taxon>
        <taxon>Pleosporomycetidae</taxon>
        <taxon>Pleosporales</taxon>
        <taxon>Delitschiaceae</taxon>
        <taxon>Delitschia</taxon>
    </lineage>
</organism>
<dbReference type="EMBL" id="ML993874">
    <property type="protein sequence ID" value="KAF2204503.1"/>
    <property type="molecule type" value="Genomic_DNA"/>
</dbReference>
<feature type="transmembrane region" description="Helical" evidence="1">
    <location>
        <begin position="6"/>
        <end position="31"/>
    </location>
</feature>
<evidence type="ECO:0000256" key="1">
    <source>
        <dbReference type="SAM" id="Phobius"/>
    </source>
</evidence>
<name>A0A9P4MYR1_9PLEO</name>
<sequence>MDIYWWAVALLNVGIMGYGICGYCLVCAYINDLRVFTCNSGAGKPRLVRHSIGQMSLNILGGLLILFIPIRIIWTIRVSWGQKLALICSLCLTIFMIIITIIRVSGLVNDGAIDNTWEVYWLVLGGEV</sequence>
<keyword evidence="1" id="KW-0472">Membrane</keyword>
<keyword evidence="4" id="KW-1185">Reference proteome</keyword>
<feature type="non-terminal residue" evidence="3">
    <location>
        <position position="128"/>
    </location>
</feature>
<feature type="transmembrane region" description="Helical" evidence="1">
    <location>
        <begin position="80"/>
        <end position="102"/>
    </location>
</feature>
<dbReference type="AlphaFoldDB" id="A0A9P4MYR1"/>
<evidence type="ECO:0000259" key="2">
    <source>
        <dbReference type="Pfam" id="PF20684"/>
    </source>
</evidence>
<evidence type="ECO:0000313" key="3">
    <source>
        <dbReference type="EMBL" id="KAF2204503.1"/>
    </source>
</evidence>
<keyword evidence="1" id="KW-1133">Transmembrane helix</keyword>
<gene>
    <name evidence="3" type="ORF">GQ43DRAFT_493224</name>
</gene>
<reference evidence="3" key="1">
    <citation type="journal article" date="2020" name="Stud. Mycol.">
        <title>101 Dothideomycetes genomes: a test case for predicting lifestyles and emergence of pathogens.</title>
        <authorList>
            <person name="Haridas S."/>
            <person name="Albert R."/>
            <person name="Binder M."/>
            <person name="Bloem J."/>
            <person name="Labutti K."/>
            <person name="Salamov A."/>
            <person name="Andreopoulos B."/>
            <person name="Baker S."/>
            <person name="Barry K."/>
            <person name="Bills G."/>
            <person name="Bluhm B."/>
            <person name="Cannon C."/>
            <person name="Castanera R."/>
            <person name="Culley D."/>
            <person name="Daum C."/>
            <person name="Ezra D."/>
            <person name="Gonzalez J."/>
            <person name="Henrissat B."/>
            <person name="Kuo A."/>
            <person name="Liang C."/>
            <person name="Lipzen A."/>
            <person name="Lutzoni F."/>
            <person name="Magnuson J."/>
            <person name="Mondo S."/>
            <person name="Nolan M."/>
            <person name="Ohm R."/>
            <person name="Pangilinan J."/>
            <person name="Park H.-J."/>
            <person name="Ramirez L."/>
            <person name="Alfaro M."/>
            <person name="Sun H."/>
            <person name="Tritt A."/>
            <person name="Yoshinaga Y."/>
            <person name="Zwiers L.-H."/>
            <person name="Turgeon B."/>
            <person name="Goodwin S."/>
            <person name="Spatafora J."/>
            <person name="Crous P."/>
            <person name="Grigoriev I."/>
        </authorList>
    </citation>
    <scope>NUCLEOTIDE SEQUENCE</scope>
    <source>
        <strain evidence="3">ATCC 74209</strain>
    </source>
</reference>
<feature type="domain" description="Rhodopsin" evidence="2">
    <location>
        <begin position="56"/>
        <end position="119"/>
    </location>
</feature>
<feature type="transmembrane region" description="Helical" evidence="1">
    <location>
        <begin position="52"/>
        <end position="74"/>
    </location>
</feature>
<protein>
    <recommendedName>
        <fullName evidence="2">Rhodopsin domain-containing protein</fullName>
    </recommendedName>
</protein>
<dbReference type="OrthoDB" id="444631at2759"/>
<dbReference type="Proteomes" id="UP000799536">
    <property type="component" value="Unassembled WGS sequence"/>
</dbReference>
<dbReference type="Pfam" id="PF20684">
    <property type="entry name" value="Fung_rhodopsin"/>
    <property type="match status" value="1"/>
</dbReference>
<comment type="caution">
    <text evidence="3">The sequence shown here is derived from an EMBL/GenBank/DDBJ whole genome shotgun (WGS) entry which is preliminary data.</text>
</comment>
<proteinExistence type="predicted"/>
<evidence type="ECO:0000313" key="4">
    <source>
        <dbReference type="Proteomes" id="UP000799536"/>
    </source>
</evidence>